<dbReference type="PANTHER" id="PTHR43194">
    <property type="entry name" value="HYDROLASE ALPHA/BETA FOLD FAMILY"/>
    <property type="match status" value="1"/>
</dbReference>
<sequence>MAITRRTVPRGDVDLSVLDAGGAGPLLVLLHGLAGSATEMVATADALTDSFRVVALDQRGHGRSTRRPGDLSRSAFVEDVVAVIDLFSPRDPAALVGQSMGAHTAFLTAATHPDLVADIVMLEGHAEGGHPGEAAALGSFFASWPTPFADPAAALAFLGDSPLSRAWITDLEKTSAGLTPRFDADVMAAVLEDVHRPQWTAWESLTVPTLVVFGKDGMFTAAQRDELIACRPQTRRADLAHGSHDAHLDATDEWVATLRRHLVGERPGAVQPMSGPPSRQ</sequence>
<dbReference type="InterPro" id="IPR050228">
    <property type="entry name" value="Carboxylesterase_BioH"/>
</dbReference>
<dbReference type="InterPro" id="IPR000073">
    <property type="entry name" value="AB_hydrolase_1"/>
</dbReference>
<evidence type="ECO:0000313" key="3">
    <source>
        <dbReference type="Proteomes" id="UP000295633"/>
    </source>
</evidence>
<gene>
    <name evidence="2" type="ORF">E2R54_01375</name>
</gene>
<dbReference type="Pfam" id="PF00561">
    <property type="entry name" value="Abhydrolase_1"/>
    <property type="match status" value="1"/>
</dbReference>
<dbReference type="Proteomes" id="UP000295633">
    <property type="component" value="Unassembled WGS sequence"/>
</dbReference>
<dbReference type="InterPro" id="IPR029058">
    <property type="entry name" value="AB_hydrolase_fold"/>
</dbReference>
<protein>
    <submittedName>
        <fullName evidence="2">Alpha/beta hydrolase</fullName>
    </submittedName>
</protein>
<accession>A0A4R5YJQ2</accession>
<reference evidence="2 3" key="1">
    <citation type="submission" date="2019-03" db="EMBL/GenBank/DDBJ databases">
        <title>Genome Sequencing and Assembly of Various Microbes Isolated from Partially Reclaimed Soil and Acid Mine Drainage (AMD) Site.</title>
        <authorList>
            <person name="Steinbock B."/>
            <person name="Bechtold R."/>
            <person name="Sevigny J.L."/>
            <person name="Thomas D."/>
            <person name="Cuthill L.R."/>
            <person name="Aveiro Johannsen E.J."/>
            <person name="Thomas K."/>
            <person name="Ghosh A."/>
        </authorList>
    </citation>
    <scope>NUCLEOTIDE SEQUENCE [LARGE SCALE GENOMIC DNA]</scope>
    <source>
        <strain evidence="2 3">F-B2</strain>
    </source>
</reference>
<dbReference type="EMBL" id="SMZX01000001">
    <property type="protein sequence ID" value="TDL45158.1"/>
    <property type="molecule type" value="Genomic_DNA"/>
</dbReference>
<feature type="domain" description="AB hydrolase-1" evidence="1">
    <location>
        <begin position="25"/>
        <end position="127"/>
    </location>
</feature>
<dbReference type="PRINTS" id="PR00111">
    <property type="entry name" value="ABHYDROLASE"/>
</dbReference>
<keyword evidence="2" id="KW-0378">Hydrolase</keyword>
<proteinExistence type="predicted"/>
<evidence type="ECO:0000259" key="1">
    <source>
        <dbReference type="Pfam" id="PF00561"/>
    </source>
</evidence>
<name>A0A4R5YJQ2_9MICO</name>
<dbReference type="Gene3D" id="3.40.50.1820">
    <property type="entry name" value="alpha/beta hydrolase"/>
    <property type="match status" value="1"/>
</dbReference>
<comment type="caution">
    <text evidence="2">The sequence shown here is derived from an EMBL/GenBank/DDBJ whole genome shotgun (WGS) entry which is preliminary data.</text>
</comment>
<dbReference type="SUPFAM" id="SSF53474">
    <property type="entry name" value="alpha/beta-Hydrolases"/>
    <property type="match status" value="1"/>
</dbReference>
<organism evidence="2 3">
    <name type="scientific">Microbacterium oleivorans</name>
    <dbReference type="NCBI Taxonomy" id="273677"/>
    <lineage>
        <taxon>Bacteria</taxon>
        <taxon>Bacillati</taxon>
        <taxon>Actinomycetota</taxon>
        <taxon>Actinomycetes</taxon>
        <taxon>Micrococcales</taxon>
        <taxon>Microbacteriaceae</taxon>
        <taxon>Microbacterium</taxon>
    </lineage>
</organism>
<dbReference type="GO" id="GO:0016787">
    <property type="term" value="F:hydrolase activity"/>
    <property type="evidence" value="ECO:0007669"/>
    <property type="project" value="UniProtKB-KW"/>
</dbReference>
<dbReference type="PANTHER" id="PTHR43194:SF2">
    <property type="entry name" value="PEROXISOMAL MEMBRANE PROTEIN LPX1"/>
    <property type="match status" value="1"/>
</dbReference>
<dbReference type="RefSeq" id="WP_133398415.1">
    <property type="nucleotide sequence ID" value="NZ_SMZX01000001.1"/>
</dbReference>
<evidence type="ECO:0000313" key="2">
    <source>
        <dbReference type="EMBL" id="TDL45158.1"/>
    </source>
</evidence>
<dbReference type="AlphaFoldDB" id="A0A4R5YJQ2"/>